<dbReference type="PRINTS" id="PR01853">
    <property type="entry name" value="YAJCTRNLCASE"/>
</dbReference>
<comment type="subunit">
    <text evidence="4">Part of the SecDF-YidC-YajC translocase complex. The SecDF-YidC-YajC translocase forms a supercomplex with SecYEG, called the holo-translocon (HTL).</text>
</comment>
<comment type="function">
    <text evidence="1">The SecYEG-SecDF-YajC-YidC holo-translocon (HTL) protein secretase/insertase is a supercomplex required for protein secretion, insertion of proteins into membranes, and assembly of membrane protein complexes. While the SecYEG complex is essential for assembly of a number of proteins and complexes, the SecDF-YajC-YidC subcomplex facilitates these functions.</text>
</comment>
<sequence>MDGFAYAQAGGGTFEMLNSLLVPTILIIGIMYFLMIRPQQKRMKEHREMVAGLRRGDSVVTSGGILGKVTKVEENEIQVEVAKA</sequence>
<keyword evidence="15" id="KW-1185">Reference proteome</keyword>
<keyword evidence="6" id="KW-0813">Transport</keyword>
<organism evidence="14 15">
    <name type="scientific">Methyloceanibacter marginalis</name>
    <dbReference type="NCBI Taxonomy" id="1774971"/>
    <lineage>
        <taxon>Bacteria</taxon>
        <taxon>Pseudomonadati</taxon>
        <taxon>Pseudomonadota</taxon>
        <taxon>Alphaproteobacteria</taxon>
        <taxon>Hyphomicrobiales</taxon>
        <taxon>Hyphomicrobiaceae</taxon>
        <taxon>Methyloceanibacter</taxon>
    </lineage>
</organism>
<proteinExistence type="inferred from homology"/>
<dbReference type="EMBL" id="LPWD01000165">
    <property type="protein sequence ID" value="ODS03131.1"/>
    <property type="molecule type" value="Genomic_DNA"/>
</dbReference>
<evidence type="ECO:0000256" key="9">
    <source>
        <dbReference type="ARBA" id="ARBA00022927"/>
    </source>
</evidence>
<evidence type="ECO:0000256" key="4">
    <source>
        <dbReference type="ARBA" id="ARBA00011718"/>
    </source>
</evidence>
<evidence type="ECO:0000256" key="1">
    <source>
        <dbReference type="ARBA" id="ARBA00002061"/>
    </source>
</evidence>
<evidence type="ECO:0000256" key="3">
    <source>
        <dbReference type="ARBA" id="ARBA00006742"/>
    </source>
</evidence>
<evidence type="ECO:0000313" key="15">
    <source>
        <dbReference type="Proteomes" id="UP000095042"/>
    </source>
</evidence>
<keyword evidence="7" id="KW-1003">Cell membrane</keyword>
<accession>A0A1E3WBG2</accession>
<dbReference type="RefSeq" id="WP_069623677.1">
    <property type="nucleotide sequence ID" value="NZ_LPWD01000165.1"/>
</dbReference>
<comment type="caution">
    <text evidence="14">The sequence shown here is derived from an EMBL/GenBank/DDBJ whole genome shotgun (WGS) entry which is preliminary data.</text>
</comment>
<dbReference type="GO" id="GO:0005886">
    <property type="term" value="C:plasma membrane"/>
    <property type="evidence" value="ECO:0007669"/>
    <property type="project" value="UniProtKB-SubCell"/>
</dbReference>
<feature type="transmembrane region" description="Helical" evidence="13">
    <location>
        <begin position="20"/>
        <end position="37"/>
    </location>
</feature>
<keyword evidence="9" id="KW-0653">Protein transport</keyword>
<feature type="non-terminal residue" evidence="14">
    <location>
        <position position="84"/>
    </location>
</feature>
<evidence type="ECO:0000256" key="7">
    <source>
        <dbReference type="ARBA" id="ARBA00022475"/>
    </source>
</evidence>
<keyword evidence="10 13" id="KW-1133">Transmembrane helix</keyword>
<evidence type="ECO:0000256" key="10">
    <source>
        <dbReference type="ARBA" id="ARBA00022989"/>
    </source>
</evidence>
<evidence type="ECO:0000256" key="8">
    <source>
        <dbReference type="ARBA" id="ARBA00022692"/>
    </source>
</evidence>
<keyword evidence="11" id="KW-0811">Translocation</keyword>
<evidence type="ECO:0000256" key="12">
    <source>
        <dbReference type="ARBA" id="ARBA00023136"/>
    </source>
</evidence>
<evidence type="ECO:0000256" key="6">
    <source>
        <dbReference type="ARBA" id="ARBA00022448"/>
    </source>
</evidence>
<dbReference type="Proteomes" id="UP000095042">
    <property type="component" value="Unassembled WGS sequence"/>
</dbReference>
<keyword evidence="8 13" id="KW-0812">Transmembrane</keyword>
<evidence type="ECO:0000313" key="14">
    <source>
        <dbReference type="EMBL" id="ODS03131.1"/>
    </source>
</evidence>
<evidence type="ECO:0000256" key="5">
    <source>
        <dbReference type="ARBA" id="ARBA00014962"/>
    </source>
</evidence>
<gene>
    <name evidence="14" type="ORF">AUC71_11445</name>
</gene>
<dbReference type="InterPro" id="IPR003849">
    <property type="entry name" value="Preprotein_translocase_YajC"/>
</dbReference>
<comment type="similarity">
    <text evidence="3">Belongs to the YajC family.</text>
</comment>
<name>A0A1E3WBG2_9HYPH</name>
<dbReference type="Pfam" id="PF02699">
    <property type="entry name" value="YajC"/>
    <property type="match status" value="1"/>
</dbReference>
<dbReference type="SMART" id="SM01323">
    <property type="entry name" value="YajC"/>
    <property type="match status" value="1"/>
</dbReference>
<dbReference type="NCBIfam" id="TIGR00739">
    <property type="entry name" value="yajC"/>
    <property type="match status" value="1"/>
</dbReference>
<evidence type="ECO:0000256" key="2">
    <source>
        <dbReference type="ARBA" id="ARBA00004162"/>
    </source>
</evidence>
<dbReference type="AlphaFoldDB" id="A0A1E3WBG2"/>
<evidence type="ECO:0000256" key="13">
    <source>
        <dbReference type="SAM" id="Phobius"/>
    </source>
</evidence>
<dbReference type="PANTHER" id="PTHR33909:SF1">
    <property type="entry name" value="SEC TRANSLOCON ACCESSORY COMPLEX SUBUNIT YAJC"/>
    <property type="match status" value="1"/>
</dbReference>
<protein>
    <recommendedName>
        <fullName evidence="5">Sec translocon accessory complex subunit YajC</fullName>
    </recommendedName>
</protein>
<dbReference type="PANTHER" id="PTHR33909">
    <property type="entry name" value="SEC TRANSLOCON ACCESSORY COMPLEX SUBUNIT YAJC"/>
    <property type="match status" value="1"/>
</dbReference>
<keyword evidence="12 13" id="KW-0472">Membrane</keyword>
<comment type="subcellular location">
    <subcellularLocation>
        <location evidence="2">Cell membrane</location>
        <topology evidence="2">Single-pass membrane protein</topology>
    </subcellularLocation>
</comment>
<reference evidence="14 15" key="1">
    <citation type="journal article" date="2016" name="Environ. Microbiol.">
        <title>New Methyloceanibacter diversity from North Sea sediments includes methanotroph containing solely the soluble methane monooxygenase.</title>
        <authorList>
            <person name="Vekeman B."/>
            <person name="Kerckhof F.M."/>
            <person name="Cremers G."/>
            <person name="de Vos P."/>
            <person name="Vandamme P."/>
            <person name="Boon N."/>
            <person name="Op den Camp H.J."/>
            <person name="Heylen K."/>
        </authorList>
    </citation>
    <scope>NUCLEOTIDE SEQUENCE [LARGE SCALE GENOMIC DNA]</scope>
    <source>
        <strain evidence="14 15">R-67177</strain>
    </source>
</reference>
<dbReference type="GO" id="GO:0015031">
    <property type="term" value="P:protein transport"/>
    <property type="evidence" value="ECO:0007669"/>
    <property type="project" value="UniProtKB-KW"/>
</dbReference>
<evidence type="ECO:0000256" key="11">
    <source>
        <dbReference type="ARBA" id="ARBA00023010"/>
    </source>
</evidence>